<sequence>MRSLMEASNESWAHRELVTSDTAAMESCSLVLGPLKLLCAAAPEASAATAPGGASVATHALLALLLLIPVLCVTLSRAPVLRAQLLRLVVLVAESEADAAEKARQAEAAVIKAAMITAVIMAVIKATAEAEAKAKAEAKAEAAVREVLEEVLEAVLAAAVPAPAPDPHFLELLHLRRGAAEAAVVRRMSGSRTSSGAAPSSQSPAPAPHQHVEPRVLHWHSALQRLIH</sequence>
<name>A0A7S0DZ59_9EUKA</name>
<dbReference type="EMBL" id="HBEP01003226">
    <property type="protein sequence ID" value="CAD8469944.1"/>
    <property type="molecule type" value="Transcribed_RNA"/>
</dbReference>
<evidence type="ECO:0000256" key="1">
    <source>
        <dbReference type="SAM" id="MobiDB-lite"/>
    </source>
</evidence>
<dbReference type="AlphaFoldDB" id="A0A7S0DZ59"/>
<gene>
    <name evidence="2" type="ORF">PANT1444_LOCUS1848</name>
</gene>
<accession>A0A7S0DZ59</accession>
<proteinExistence type="predicted"/>
<evidence type="ECO:0000313" key="2">
    <source>
        <dbReference type="EMBL" id="CAD8469944.1"/>
    </source>
</evidence>
<feature type="compositionally biased region" description="Low complexity" evidence="1">
    <location>
        <begin position="186"/>
        <end position="204"/>
    </location>
</feature>
<feature type="region of interest" description="Disordered" evidence="1">
    <location>
        <begin position="186"/>
        <end position="211"/>
    </location>
</feature>
<protein>
    <submittedName>
        <fullName evidence="2">Uncharacterized protein</fullName>
    </submittedName>
</protein>
<organism evidence="2">
    <name type="scientific">Phaeocystis antarctica</name>
    <dbReference type="NCBI Taxonomy" id="33657"/>
    <lineage>
        <taxon>Eukaryota</taxon>
        <taxon>Haptista</taxon>
        <taxon>Haptophyta</taxon>
        <taxon>Prymnesiophyceae</taxon>
        <taxon>Phaeocystales</taxon>
        <taxon>Phaeocystaceae</taxon>
        <taxon>Phaeocystis</taxon>
    </lineage>
</organism>
<reference evidence="2" key="1">
    <citation type="submission" date="2021-01" db="EMBL/GenBank/DDBJ databases">
        <authorList>
            <person name="Corre E."/>
            <person name="Pelletier E."/>
            <person name="Niang G."/>
            <person name="Scheremetjew M."/>
            <person name="Finn R."/>
            <person name="Kale V."/>
            <person name="Holt S."/>
            <person name="Cochrane G."/>
            <person name="Meng A."/>
            <person name="Brown T."/>
            <person name="Cohen L."/>
        </authorList>
    </citation>
    <scope>NUCLEOTIDE SEQUENCE</scope>
    <source>
        <strain evidence="2">CCMP1374</strain>
    </source>
</reference>